<evidence type="ECO:0000313" key="2">
    <source>
        <dbReference type="Proteomes" id="UP001597314"/>
    </source>
</evidence>
<protein>
    <submittedName>
        <fullName evidence="1">Uncharacterized protein</fullName>
    </submittedName>
</protein>
<sequence>MIHASTPGTAPTHTRKATLLGRAIAGVGSMLEVLREAQAMRADAQRRYPFVET</sequence>
<comment type="caution">
    <text evidence="1">The sequence shown here is derived from an EMBL/GenBank/DDBJ whole genome shotgun (WGS) entry which is preliminary data.</text>
</comment>
<reference evidence="2" key="1">
    <citation type="journal article" date="2019" name="Int. J. Syst. Evol. Microbiol.">
        <title>The Global Catalogue of Microorganisms (GCM) 10K type strain sequencing project: providing services to taxonomists for standard genome sequencing and annotation.</title>
        <authorList>
            <consortium name="The Broad Institute Genomics Platform"/>
            <consortium name="The Broad Institute Genome Sequencing Center for Infectious Disease"/>
            <person name="Wu L."/>
            <person name="Ma J."/>
        </authorList>
    </citation>
    <scope>NUCLEOTIDE SEQUENCE [LARGE SCALE GENOMIC DNA]</scope>
    <source>
        <strain evidence="2">CGMCC 1.6774</strain>
    </source>
</reference>
<dbReference type="Proteomes" id="UP001597314">
    <property type="component" value="Unassembled WGS sequence"/>
</dbReference>
<organism evidence="1 2">
    <name type="scientific">Rhodoplanes azumiensis</name>
    <dbReference type="NCBI Taxonomy" id="1897628"/>
    <lineage>
        <taxon>Bacteria</taxon>
        <taxon>Pseudomonadati</taxon>
        <taxon>Pseudomonadota</taxon>
        <taxon>Alphaproteobacteria</taxon>
        <taxon>Hyphomicrobiales</taxon>
        <taxon>Nitrobacteraceae</taxon>
        <taxon>Rhodoplanes</taxon>
    </lineage>
</organism>
<accession>A0ABW5AGL2</accession>
<evidence type="ECO:0000313" key="1">
    <source>
        <dbReference type="EMBL" id="MFD2182078.1"/>
    </source>
</evidence>
<name>A0ABW5AGL2_9BRAD</name>
<proteinExistence type="predicted"/>
<keyword evidence="2" id="KW-1185">Reference proteome</keyword>
<gene>
    <name evidence="1" type="ORF">ACFSOX_07930</name>
</gene>
<dbReference type="RefSeq" id="WP_378477259.1">
    <property type="nucleotide sequence ID" value="NZ_JBHUIW010000006.1"/>
</dbReference>
<dbReference type="EMBL" id="JBHUIW010000006">
    <property type="protein sequence ID" value="MFD2182078.1"/>
    <property type="molecule type" value="Genomic_DNA"/>
</dbReference>